<protein>
    <submittedName>
        <fullName evidence="1">Uncharacterized protein</fullName>
    </submittedName>
</protein>
<dbReference type="AlphaFoldDB" id="L7C716"/>
<sequence length="50" mass="5873">MGAPSRGRTKTPTQPGIRPHIVWSLIRRNRINEMTKLVRWNSDGEYRLPE</sequence>
<name>L7C716_RHOBT</name>
<accession>L7C716</accession>
<gene>
    <name evidence="1" type="ORF">RBSWK_06218</name>
</gene>
<proteinExistence type="predicted"/>
<dbReference type="EMBL" id="AMWG01000179">
    <property type="protein sequence ID" value="ELP29833.1"/>
    <property type="molecule type" value="Genomic_DNA"/>
</dbReference>
<evidence type="ECO:0000313" key="1">
    <source>
        <dbReference type="EMBL" id="ELP29833.1"/>
    </source>
</evidence>
<organism evidence="1 2">
    <name type="scientific">Rhodopirellula baltica SWK14</name>
    <dbReference type="NCBI Taxonomy" id="993516"/>
    <lineage>
        <taxon>Bacteria</taxon>
        <taxon>Pseudomonadati</taxon>
        <taxon>Planctomycetota</taxon>
        <taxon>Planctomycetia</taxon>
        <taxon>Pirellulales</taxon>
        <taxon>Pirellulaceae</taxon>
        <taxon>Rhodopirellula</taxon>
    </lineage>
</organism>
<reference evidence="1 2" key="1">
    <citation type="journal article" date="2013" name="Mar. Genomics">
        <title>Expression of sulfatases in Rhodopirellula baltica and the diversity of sulfatases in the genus Rhodopirellula.</title>
        <authorList>
            <person name="Wegner C.E."/>
            <person name="Richter-Heitmann T."/>
            <person name="Klindworth A."/>
            <person name="Klockow C."/>
            <person name="Richter M."/>
            <person name="Achstetter T."/>
            <person name="Glockner F.O."/>
            <person name="Harder J."/>
        </authorList>
    </citation>
    <scope>NUCLEOTIDE SEQUENCE [LARGE SCALE GENOMIC DNA]</scope>
    <source>
        <strain evidence="1 2">SWK14</strain>
    </source>
</reference>
<dbReference type="Proteomes" id="UP000010959">
    <property type="component" value="Unassembled WGS sequence"/>
</dbReference>
<evidence type="ECO:0000313" key="2">
    <source>
        <dbReference type="Proteomes" id="UP000010959"/>
    </source>
</evidence>
<comment type="caution">
    <text evidence="1">The sequence shown here is derived from an EMBL/GenBank/DDBJ whole genome shotgun (WGS) entry which is preliminary data.</text>
</comment>